<gene>
    <name evidence="1" type="primary">sirA</name>
    <name evidence="1" type="ORF">H8S33_04350</name>
</gene>
<dbReference type="Proteomes" id="UP000637359">
    <property type="component" value="Unassembled WGS sequence"/>
</dbReference>
<dbReference type="EMBL" id="JACOOL010000002">
    <property type="protein sequence ID" value="MBC5636056.1"/>
    <property type="molecule type" value="Genomic_DNA"/>
</dbReference>
<organism evidence="1 2">
    <name type="scientific">Ornithinibacillus hominis</name>
    <dbReference type="NCBI Taxonomy" id="2763055"/>
    <lineage>
        <taxon>Bacteria</taxon>
        <taxon>Bacillati</taxon>
        <taxon>Bacillota</taxon>
        <taxon>Bacilli</taxon>
        <taxon>Bacillales</taxon>
        <taxon>Bacillaceae</taxon>
        <taxon>Ornithinibacillus</taxon>
    </lineage>
</organism>
<reference evidence="1" key="1">
    <citation type="submission" date="2020-08" db="EMBL/GenBank/DDBJ databases">
        <title>Genome public.</title>
        <authorList>
            <person name="Liu C."/>
            <person name="Sun Q."/>
        </authorList>
    </citation>
    <scope>NUCLEOTIDE SEQUENCE</scope>
    <source>
        <strain evidence="1">BX22</strain>
    </source>
</reference>
<dbReference type="InterPro" id="IPR038449">
    <property type="entry name" value="SirA_sf"/>
</dbReference>
<evidence type="ECO:0000313" key="2">
    <source>
        <dbReference type="Proteomes" id="UP000637359"/>
    </source>
</evidence>
<dbReference type="Gene3D" id="3.30.310.250">
    <property type="entry name" value="Sporulation inhibitor of replication protein SirA"/>
    <property type="match status" value="1"/>
</dbReference>
<dbReference type="AlphaFoldDB" id="A0A923L428"/>
<protein>
    <submittedName>
        <fullName evidence="1">Sporulation inhibitor of replication protein SirA</fullName>
    </submittedName>
</protein>
<evidence type="ECO:0000313" key="1">
    <source>
        <dbReference type="EMBL" id="MBC5636056.1"/>
    </source>
</evidence>
<keyword evidence="2" id="KW-1185">Reference proteome</keyword>
<comment type="caution">
    <text evidence="1">The sequence shown here is derived from an EMBL/GenBank/DDBJ whole genome shotgun (WGS) entry which is preliminary data.</text>
</comment>
<proteinExistence type="predicted"/>
<dbReference type="RefSeq" id="WP_186868762.1">
    <property type="nucleotide sequence ID" value="NZ_JACOOL010000002.1"/>
</dbReference>
<accession>A0A923L428</accession>
<sequence length="150" mass="18399">MKEYTVYWIKEEFAKHYYYKSDILYRFIKEYHLNQLRNDLHMQFHYITENFPKDSLTSQLWRQPKNTLGKINSSEMLELGNKREFITLQIEEKHIKFRCETLQDAEALLFPTLRRFHPYLFIMNSEYEDYGWISPAKTITAYNNDQVLYS</sequence>
<dbReference type="Pfam" id="PF10747">
    <property type="entry name" value="SirA"/>
    <property type="match status" value="1"/>
</dbReference>
<name>A0A923L428_9BACI</name>
<dbReference type="InterPro" id="IPR019683">
    <property type="entry name" value="SirA"/>
</dbReference>